<sequence>MSGPQRRIIPSEELTEFQRWQFNSLLDKAVPEVQQEPEFIAADSAEDVLGLGQAETEAPIEAEIDLSAEPVSTQDIANAMPYPTAEEIEAIQQQAHEEGYQAGLAEGRVQSAAELQQLTALLAALTETMQQTETALADSVLELALLVAQQMIGDELRQHPKQLLAPIREALSAIPTPTSPAKLFLSPDDLQLLEQDLHYELAADIWKLLPDQQMSSGSCRIETPNTQLEFSLASRWKKITGVLGAKSVPDFPVGQYGGDVLPAEFAALTTLDIAASTSDAESIITPSARPDVDDANT</sequence>
<comment type="subcellular location">
    <subcellularLocation>
        <location evidence="2">Cytoplasm</location>
    </subcellularLocation>
</comment>
<keyword evidence="9" id="KW-1006">Bacterial flagellum protein export</keyword>
<dbReference type="GO" id="GO:0009288">
    <property type="term" value="C:bacterial-type flagellum"/>
    <property type="evidence" value="ECO:0007669"/>
    <property type="project" value="InterPro"/>
</dbReference>
<dbReference type="GO" id="GO:0003774">
    <property type="term" value="F:cytoskeletal motor activity"/>
    <property type="evidence" value="ECO:0007669"/>
    <property type="project" value="InterPro"/>
</dbReference>
<keyword evidence="8" id="KW-0653">Protein transport</keyword>
<comment type="similarity">
    <text evidence="3">Belongs to the FliH family.</text>
</comment>
<dbReference type="PANTHER" id="PTHR34982:SF1">
    <property type="entry name" value="FLAGELLAR ASSEMBLY PROTEIN FLIH"/>
    <property type="match status" value="1"/>
</dbReference>
<keyword evidence="7" id="KW-1005">Bacterial flagellum biogenesis</keyword>
<dbReference type="GO" id="GO:0071973">
    <property type="term" value="P:bacterial-type flagellum-dependent cell motility"/>
    <property type="evidence" value="ECO:0007669"/>
    <property type="project" value="InterPro"/>
</dbReference>
<dbReference type="GO" id="GO:0044781">
    <property type="term" value="P:bacterial-type flagellum organization"/>
    <property type="evidence" value="ECO:0007669"/>
    <property type="project" value="UniProtKB-KW"/>
</dbReference>
<evidence type="ECO:0000256" key="4">
    <source>
        <dbReference type="ARBA" id="ARBA00016507"/>
    </source>
</evidence>
<evidence type="ECO:0000259" key="10">
    <source>
        <dbReference type="Pfam" id="PF02108"/>
    </source>
</evidence>
<dbReference type="GO" id="GO:0015031">
    <property type="term" value="P:protein transport"/>
    <property type="evidence" value="ECO:0007669"/>
    <property type="project" value="UniProtKB-KW"/>
</dbReference>
<comment type="function">
    <text evidence="1">Needed for flagellar regrowth and assembly.</text>
</comment>
<evidence type="ECO:0000256" key="2">
    <source>
        <dbReference type="ARBA" id="ARBA00004496"/>
    </source>
</evidence>
<evidence type="ECO:0000256" key="5">
    <source>
        <dbReference type="ARBA" id="ARBA00022448"/>
    </source>
</evidence>
<dbReference type="InterPro" id="IPR051472">
    <property type="entry name" value="T3SS_Stator/FliH"/>
</dbReference>
<keyword evidence="5" id="KW-0813">Transport</keyword>
<protein>
    <recommendedName>
        <fullName evidence="4">Flagellar assembly protein FliH</fullName>
    </recommendedName>
</protein>
<dbReference type="EMBL" id="CP157355">
    <property type="protein sequence ID" value="XBM01299.1"/>
    <property type="molecule type" value="Genomic_DNA"/>
</dbReference>
<dbReference type="KEGG" id="cmav:ABHF33_03130"/>
<dbReference type="PANTHER" id="PTHR34982">
    <property type="entry name" value="YOP PROTEINS TRANSLOCATION PROTEIN L"/>
    <property type="match status" value="1"/>
</dbReference>
<dbReference type="RefSeq" id="WP_348945602.1">
    <property type="nucleotide sequence ID" value="NZ_CP157355.1"/>
</dbReference>
<evidence type="ECO:0000256" key="3">
    <source>
        <dbReference type="ARBA" id="ARBA00006602"/>
    </source>
</evidence>
<feature type="domain" description="Flagellar assembly protein FliH/Type III secretion system HrpE" evidence="10">
    <location>
        <begin position="113"/>
        <end position="239"/>
    </location>
</feature>
<evidence type="ECO:0000313" key="11">
    <source>
        <dbReference type="EMBL" id="XBM01299.1"/>
    </source>
</evidence>
<dbReference type="InterPro" id="IPR000563">
    <property type="entry name" value="Flag_FliH"/>
</dbReference>
<gene>
    <name evidence="11" type="ORF">ABHF33_03130</name>
</gene>
<evidence type="ECO:0000256" key="7">
    <source>
        <dbReference type="ARBA" id="ARBA00022795"/>
    </source>
</evidence>
<proteinExistence type="inferred from homology"/>
<name>A0AAU7FBR4_9NEIS</name>
<dbReference type="Pfam" id="PF02108">
    <property type="entry name" value="FliH"/>
    <property type="match status" value="1"/>
</dbReference>
<evidence type="ECO:0000256" key="6">
    <source>
        <dbReference type="ARBA" id="ARBA00022490"/>
    </source>
</evidence>
<reference evidence="11" key="1">
    <citation type="submission" date="2024-05" db="EMBL/GenBank/DDBJ databases">
        <authorList>
            <person name="Yang L."/>
            <person name="Pan L."/>
        </authorList>
    </citation>
    <scope>NUCLEOTIDE SEQUENCE</scope>
    <source>
        <strain evidence="11">FCG-7</strain>
    </source>
</reference>
<evidence type="ECO:0000256" key="1">
    <source>
        <dbReference type="ARBA" id="ARBA00003041"/>
    </source>
</evidence>
<dbReference type="AlphaFoldDB" id="A0AAU7FBR4"/>
<keyword evidence="6" id="KW-0963">Cytoplasm</keyword>
<dbReference type="PRINTS" id="PR01003">
    <property type="entry name" value="FLGFLIH"/>
</dbReference>
<evidence type="ECO:0000256" key="8">
    <source>
        <dbReference type="ARBA" id="ARBA00022927"/>
    </source>
</evidence>
<accession>A0AAU7FBR4</accession>
<organism evidence="11">
    <name type="scientific">Chitinibacter mangrovi</name>
    <dbReference type="NCBI Taxonomy" id="3153927"/>
    <lineage>
        <taxon>Bacteria</taxon>
        <taxon>Pseudomonadati</taxon>
        <taxon>Pseudomonadota</taxon>
        <taxon>Betaproteobacteria</taxon>
        <taxon>Neisseriales</taxon>
        <taxon>Chitinibacteraceae</taxon>
        <taxon>Chitinibacter</taxon>
    </lineage>
</organism>
<dbReference type="InterPro" id="IPR018035">
    <property type="entry name" value="Flagellar_FliH/T3SS_HrpE"/>
</dbReference>
<evidence type="ECO:0000256" key="9">
    <source>
        <dbReference type="ARBA" id="ARBA00023225"/>
    </source>
</evidence>
<dbReference type="GO" id="GO:0005829">
    <property type="term" value="C:cytosol"/>
    <property type="evidence" value="ECO:0007669"/>
    <property type="project" value="TreeGrafter"/>
</dbReference>